<dbReference type="GO" id="GO:0071770">
    <property type="term" value="P:DIM/DIP cell wall layer assembly"/>
    <property type="evidence" value="ECO:0007669"/>
    <property type="project" value="TreeGrafter"/>
</dbReference>
<protein>
    <submittedName>
        <fullName evidence="11">SDR family NAD(P)-dependent oxidoreductase</fullName>
    </submittedName>
</protein>
<dbReference type="EMBL" id="JAAKZZ010000085">
    <property type="protein sequence ID" value="NGO68904.1"/>
    <property type="molecule type" value="Genomic_DNA"/>
</dbReference>
<feature type="active site" description="Proton donor; for dehydratase activity" evidence="7">
    <location>
        <position position="575"/>
    </location>
</feature>
<keyword evidence="12" id="KW-1185">Reference proteome</keyword>
<dbReference type="InterPro" id="IPR036736">
    <property type="entry name" value="ACP-like_sf"/>
</dbReference>
<dbReference type="InterPro" id="IPR001227">
    <property type="entry name" value="Ac_transferase_dom_sf"/>
</dbReference>
<dbReference type="PROSITE" id="PS52019">
    <property type="entry name" value="PKS_MFAS_DH"/>
    <property type="match status" value="1"/>
</dbReference>
<feature type="domain" description="Carrier" evidence="9">
    <location>
        <begin position="1501"/>
        <end position="1576"/>
    </location>
</feature>
<name>A0A6G4WWJ5_9ACTN</name>
<dbReference type="SUPFAM" id="SSF50129">
    <property type="entry name" value="GroES-like"/>
    <property type="match status" value="1"/>
</dbReference>
<dbReference type="InterPro" id="IPR016035">
    <property type="entry name" value="Acyl_Trfase/lysoPLipase"/>
</dbReference>
<dbReference type="GO" id="GO:0008270">
    <property type="term" value="F:zinc ion binding"/>
    <property type="evidence" value="ECO:0007669"/>
    <property type="project" value="InterPro"/>
</dbReference>
<dbReference type="PROSITE" id="PS01162">
    <property type="entry name" value="QOR_ZETA_CRYSTAL"/>
    <property type="match status" value="1"/>
</dbReference>
<feature type="non-terminal residue" evidence="11">
    <location>
        <position position="1"/>
    </location>
</feature>
<dbReference type="InterPro" id="IPR020843">
    <property type="entry name" value="ER"/>
</dbReference>
<evidence type="ECO:0000256" key="7">
    <source>
        <dbReference type="PROSITE-ProRule" id="PRU01363"/>
    </source>
</evidence>
<dbReference type="Pfam" id="PF21089">
    <property type="entry name" value="PKS_DH_N"/>
    <property type="match status" value="1"/>
</dbReference>
<dbReference type="InterPro" id="IPR057326">
    <property type="entry name" value="KR_dom"/>
</dbReference>
<dbReference type="GO" id="GO:0005737">
    <property type="term" value="C:cytoplasm"/>
    <property type="evidence" value="ECO:0007669"/>
    <property type="project" value="TreeGrafter"/>
</dbReference>
<dbReference type="InterPro" id="IPR042104">
    <property type="entry name" value="PKS_dehydratase_sf"/>
</dbReference>
<dbReference type="Proteomes" id="UP000477722">
    <property type="component" value="Unassembled WGS sequence"/>
</dbReference>
<evidence type="ECO:0000259" key="9">
    <source>
        <dbReference type="PROSITE" id="PS50075"/>
    </source>
</evidence>
<accession>A0A6G4WWJ5</accession>
<dbReference type="PANTHER" id="PTHR43775:SF37">
    <property type="entry name" value="SI:DKEY-61P9.11"/>
    <property type="match status" value="1"/>
</dbReference>
<comment type="caution">
    <text evidence="11">The sequence shown here is derived from an EMBL/GenBank/DDBJ whole genome shotgun (WGS) entry which is preliminary data.</text>
</comment>
<organism evidence="11 12">
    <name type="scientific">Streptomyces boncukensis</name>
    <dbReference type="NCBI Taxonomy" id="2711219"/>
    <lineage>
        <taxon>Bacteria</taxon>
        <taxon>Bacillati</taxon>
        <taxon>Actinomycetota</taxon>
        <taxon>Actinomycetes</taxon>
        <taxon>Kitasatosporales</taxon>
        <taxon>Streptomycetaceae</taxon>
        <taxon>Streptomyces</taxon>
    </lineage>
</organism>
<dbReference type="Pfam" id="PF00550">
    <property type="entry name" value="PP-binding"/>
    <property type="match status" value="1"/>
</dbReference>
<dbReference type="Pfam" id="PF00698">
    <property type="entry name" value="Acyl_transf_1"/>
    <property type="match status" value="1"/>
</dbReference>
<reference evidence="11 12" key="1">
    <citation type="submission" date="2020-02" db="EMBL/GenBank/DDBJ databases">
        <title>Whole-genome analyses of novel actinobacteria.</title>
        <authorList>
            <person name="Sahin N."/>
            <person name="Tatar D."/>
        </authorList>
    </citation>
    <scope>NUCLEOTIDE SEQUENCE [LARGE SCALE GENOMIC DNA]</scope>
    <source>
        <strain evidence="11 12">SB3404</strain>
    </source>
</reference>
<dbReference type="InterPro" id="IPR020807">
    <property type="entry name" value="PKS_DH"/>
</dbReference>
<evidence type="ECO:0000256" key="3">
    <source>
        <dbReference type="ARBA" id="ARBA00022553"/>
    </source>
</evidence>
<dbReference type="GO" id="GO:0031177">
    <property type="term" value="F:phosphopantetheine binding"/>
    <property type="evidence" value="ECO:0007669"/>
    <property type="project" value="InterPro"/>
</dbReference>
<proteinExistence type="predicted"/>
<dbReference type="Gene3D" id="3.40.366.10">
    <property type="entry name" value="Malonyl-Coenzyme A Acyl Carrier Protein, domain 2"/>
    <property type="match status" value="1"/>
</dbReference>
<feature type="domain" description="PKS/mFAS DH" evidence="10">
    <location>
        <begin position="367"/>
        <end position="675"/>
    </location>
</feature>
<feature type="region of interest" description="N-terminal hotdog fold" evidence="7">
    <location>
        <begin position="367"/>
        <end position="496"/>
    </location>
</feature>
<dbReference type="InterPro" id="IPR020806">
    <property type="entry name" value="PKS_PP-bd"/>
</dbReference>
<dbReference type="SMART" id="SM00827">
    <property type="entry name" value="PKS_AT"/>
    <property type="match status" value="1"/>
</dbReference>
<dbReference type="RefSeq" id="WP_165298603.1">
    <property type="nucleotide sequence ID" value="NZ_JAAKZZ010000085.1"/>
</dbReference>
<dbReference type="SMART" id="SM01294">
    <property type="entry name" value="PKS_PP_betabranch"/>
    <property type="match status" value="1"/>
</dbReference>
<comment type="pathway">
    <text evidence="1">Antibiotic biosynthesis.</text>
</comment>
<dbReference type="InterPro" id="IPR049552">
    <property type="entry name" value="PKS_DH_N"/>
</dbReference>
<dbReference type="Pfam" id="PF08659">
    <property type="entry name" value="KR"/>
    <property type="match status" value="1"/>
</dbReference>
<dbReference type="GO" id="GO:0004312">
    <property type="term" value="F:fatty acid synthase activity"/>
    <property type="evidence" value="ECO:0007669"/>
    <property type="project" value="TreeGrafter"/>
</dbReference>
<dbReference type="Pfam" id="PF14765">
    <property type="entry name" value="PS-DH"/>
    <property type="match status" value="1"/>
</dbReference>
<feature type="region of interest" description="Disordered" evidence="8">
    <location>
        <begin position="489"/>
        <end position="514"/>
    </location>
</feature>
<dbReference type="GO" id="GO:0016491">
    <property type="term" value="F:oxidoreductase activity"/>
    <property type="evidence" value="ECO:0007669"/>
    <property type="project" value="InterPro"/>
</dbReference>
<gene>
    <name evidence="11" type="ORF">G5C65_11165</name>
</gene>
<dbReference type="InterPro" id="IPR013154">
    <property type="entry name" value="ADH-like_N"/>
</dbReference>
<dbReference type="SMART" id="SM00822">
    <property type="entry name" value="PKS_KR"/>
    <property type="match status" value="1"/>
</dbReference>
<evidence type="ECO:0000256" key="2">
    <source>
        <dbReference type="ARBA" id="ARBA00022450"/>
    </source>
</evidence>
<dbReference type="InterPro" id="IPR049551">
    <property type="entry name" value="PKS_DH_C"/>
</dbReference>
<evidence type="ECO:0000256" key="8">
    <source>
        <dbReference type="SAM" id="MobiDB-lite"/>
    </source>
</evidence>
<dbReference type="SUPFAM" id="SSF47336">
    <property type="entry name" value="ACP-like"/>
    <property type="match status" value="1"/>
</dbReference>
<dbReference type="Gene3D" id="3.90.180.10">
    <property type="entry name" value="Medium-chain alcohol dehydrogenases, catalytic domain"/>
    <property type="match status" value="1"/>
</dbReference>
<dbReference type="GO" id="GO:0005886">
    <property type="term" value="C:plasma membrane"/>
    <property type="evidence" value="ECO:0007669"/>
    <property type="project" value="TreeGrafter"/>
</dbReference>
<evidence type="ECO:0000259" key="10">
    <source>
        <dbReference type="PROSITE" id="PS52019"/>
    </source>
</evidence>
<dbReference type="SMART" id="SM00826">
    <property type="entry name" value="PKS_DH"/>
    <property type="match status" value="1"/>
</dbReference>
<dbReference type="SMART" id="SM00823">
    <property type="entry name" value="PKS_PP"/>
    <property type="match status" value="1"/>
</dbReference>
<dbReference type="SUPFAM" id="SSF52151">
    <property type="entry name" value="FabD/lysophospholipase-like"/>
    <property type="match status" value="1"/>
</dbReference>
<dbReference type="PROSITE" id="PS50075">
    <property type="entry name" value="CARRIER"/>
    <property type="match status" value="1"/>
</dbReference>
<dbReference type="FunFam" id="3.40.366.10:FF:000002">
    <property type="entry name" value="Probable polyketide synthase 2"/>
    <property type="match status" value="1"/>
</dbReference>
<dbReference type="Gene3D" id="3.40.50.720">
    <property type="entry name" value="NAD(P)-binding Rossmann-like Domain"/>
    <property type="match status" value="3"/>
</dbReference>
<evidence type="ECO:0000256" key="6">
    <source>
        <dbReference type="ARBA" id="ARBA00023315"/>
    </source>
</evidence>
<evidence type="ECO:0000256" key="5">
    <source>
        <dbReference type="ARBA" id="ARBA00023194"/>
    </source>
</evidence>
<sequence length="1577" mass="167924">VAFLFTGQGSQYPGMGRALYRRHPVFREHLDACDRLCTPHLGRSVRDLVLGTAQDGDEIHHTLYTQPALFALEYALARLWMSWGVRPNVLLGHSSGEIAAAAVAGLFPLPDAVALVAARARLMQSVTAPGGMAQVSASAHEVAPLLEGYPDLAVACVNAPRQCVVSGGRQALDEVSAELRAQGHPVREVPVSHAFHSPLMAEVADAFRDALKGIRFQEPKLTVVSNLTGRAARPGEMADPEYWVRQLREPVDFAGGMGTVAQRGAHAFVEIGPTGTLTSLAQRSVPPEDHLWLGGLRRDDTDGSTVLASLARMYTAGLPVSWAGFHQGAATRPVTLPTYAFDRKPYWLPTPRGRGREAALAAAGQHHPLLGAEVSTAAQLGDGVREFAARVDAGHPAYLKDHVVLGQTVFPGTGYLELLLALADAVYGHTRRPVEDVRILEPLVLSAGRCAEVRTRLCPREDGTAAVEIHTRVAGRDGSFERRHATAVLGAEPAPGQEPPADSGTPCWSRDAAGEPDTVLESDELYARTAAAGVDYGPEFRRLRRAGRHGPLLAAGEVRGVRTGAAEHLPPALTDSSLHALSVLDDDGEIYVPVRFGRLRLFRKPKSELLRTVARVTPPAPSVLSAPSVPGPSDAAPGADLGADLVADVVVLDGDRPVFELAGLGLKRVANTPSRSGRQVFHEPRWVKRSLVAGHGGREPHRVLVLHRPETELSALARGAEETGTELAFASGADAVAEALRAWRPTDVCWFWRPGDDAGAAGLRAECERNYRDLTAVLGVLDSAGFGRDQRLWLVTEGAQLLAGDAPQPAGPSAAATLWGFGQVLWHEYPQYRVTMVDLPGTDGDASPLLQEWLARDSGEFQVAYRAGHRHVRRLFPSTPADRRDANVRLAVREYGAFSGIRQEPAEDAPPTGDQIQVGVHAAGLNFKDVLNALGVLKSHAEESGLEHRPQPLGFECAGTVLAAGPDATFSAGDDVVVTAMGCMAKRLTVSSELAVRKPAGIGMAESAGLPTVFVTAHVALHHLAGMKAGDRVLVHAAAGGVGQAAVQLARQAGAEVFATASPAKWPLLRSQGVQHIMNSRTLDFADEVLAATGGRGVDTVLNSLNKDFIPASMRCLAQGGRFVELGKVGAWTPEQARRERPDVAYHHFDLGERPEEARRRTRRILRTTLEQVAAGRLRPVPTTVYSLDEAEEAFSVLSRGASTGKLVISLAGDRPAAARPVTVSPDRTYLITGGLGGLGLVTARQLAGLGARHLALVGRSGAPAAEATALAAGLGADVQVTVLRADIAEAADVERITAELKESPHPVGGIVHAAGVLADMPASALTWESIDTVLRPKVYGSRLLHEAAASFPELEFFVGYSSLAAVLGGPAQANYAAGNAYLDSLLLWRAARGLPGLTVNWGPWADVGMSARLGAPHARNIQDQGVRFMRPAEGMRALVALLGQPAPQVVAAECDWDRYAGGRALPHSLFRHLVTRGGDAAQPGPDPDELRRLPEDERRAALTTWIRTRTAAVLHFDDSDDIEPDAEFLELGLDSLAAVELKNALETALRIPLPTSVTFDHPSIGRLTDYIARQLS</sequence>
<dbReference type="SUPFAM" id="SSF55048">
    <property type="entry name" value="Probable ACP-binding domain of malonyl-CoA ACP transacylase"/>
    <property type="match status" value="1"/>
</dbReference>
<dbReference type="InterPro" id="IPR011032">
    <property type="entry name" value="GroES-like_sf"/>
</dbReference>
<dbReference type="SMART" id="SM00829">
    <property type="entry name" value="PKS_ER"/>
    <property type="match status" value="1"/>
</dbReference>
<evidence type="ECO:0000313" key="11">
    <source>
        <dbReference type="EMBL" id="NGO68904.1"/>
    </source>
</evidence>
<dbReference type="InterPro" id="IPR009081">
    <property type="entry name" value="PP-bd_ACP"/>
</dbReference>
<keyword evidence="2" id="KW-0596">Phosphopantetheine</keyword>
<dbReference type="InterPro" id="IPR016036">
    <property type="entry name" value="Malonyl_transacylase_ACP-bd"/>
</dbReference>
<dbReference type="Pfam" id="PF13602">
    <property type="entry name" value="ADH_zinc_N_2"/>
    <property type="match status" value="1"/>
</dbReference>
<dbReference type="Gene3D" id="3.10.129.110">
    <property type="entry name" value="Polyketide synthase dehydratase"/>
    <property type="match status" value="1"/>
</dbReference>
<dbReference type="InterPro" id="IPR050091">
    <property type="entry name" value="PKS_NRPS_Biosynth_Enz"/>
</dbReference>
<dbReference type="InterPro" id="IPR013968">
    <property type="entry name" value="PKS_KR"/>
</dbReference>
<evidence type="ECO:0000313" key="12">
    <source>
        <dbReference type="Proteomes" id="UP000477722"/>
    </source>
</evidence>
<feature type="active site" description="Proton acceptor; for dehydratase activity" evidence="7">
    <location>
        <position position="402"/>
    </location>
</feature>
<dbReference type="SUPFAM" id="SSF51735">
    <property type="entry name" value="NAD(P)-binding Rossmann-fold domains"/>
    <property type="match status" value="3"/>
</dbReference>
<dbReference type="Gene3D" id="1.10.1200.10">
    <property type="entry name" value="ACP-like"/>
    <property type="match status" value="1"/>
</dbReference>
<keyword evidence="6" id="KW-0012">Acyltransferase</keyword>
<feature type="compositionally biased region" description="Low complexity" evidence="8">
    <location>
        <begin position="490"/>
        <end position="501"/>
    </location>
</feature>
<dbReference type="InterPro" id="IPR036291">
    <property type="entry name" value="NAD(P)-bd_dom_sf"/>
</dbReference>
<dbReference type="Gene3D" id="3.30.70.3290">
    <property type="match status" value="1"/>
</dbReference>
<dbReference type="GO" id="GO:0006633">
    <property type="term" value="P:fatty acid biosynthetic process"/>
    <property type="evidence" value="ECO:0007669"/>
    <property type="project" value="TreeGrafter"/>
</dbReference>
<dbReference type="FunFam" id="3.40.50.720:FF:000209">
    <property type="entry name" value="Polyketide synthase Pks12"/>
    <property type="match status" value="1"/>
</dbReference>
<dbReference type="CDD" id="cd05195">
    <property type="entry name" value="enoyl_red"/>
    <property type="match status" value="1"/>
</dbReference>
<feature type="region of interest" description="C-terminal hotdog fold" evidence="7">
    <location>
        <begin position="517"/>
        <end position="675"/>
    </location>
</feature>
<keyword evidence="3" id="KW-0597">Phosphoprotein</keyword>
<dbReference type="PANTHER" id="PTHR43775">
    <property type="entry name" value="FATTY ACID SYNTHASE"/>
    <property type="match status" value="1"/>
</dbReference>
<evidence type="ECO:0000256" key="4">
    <source>
        <dbReference type="ARBA" id="ARBA00022679"/>
    </source>
</evidence>
<dbReference type="InterPro" id="IPR002364">
    <property type="entry name" value="Quin_OxRdtase/zeta-crystal_CS"/>
</dbReference>
<dbReference type="InterPro" id="IPR014043">
    <property type="entry name" value="Acyl_transferase_dom"/>
</dbReference>
<keyword evidence="5" id="KW-0045">Antibiotic biosynthesis</keyword>
<evidence type="ECO:0000256" key="1">
    <source>
        <dbReference type="ARBA" id="ARBA00004792"/>
    </source>
</evidence>
<keyword evidence="4" id="KW-0808">Transferase</keyword>
<dbReference type="InterPro" id="IPR049900">
    <property type="entry name" value="PKS_mFAS_DH"/>
</dbReference>
<dbReference type="GO" id="GO:0017000">
    <property type="term" value="P:antibiotic biosynthetic process"/>
    <property type="evidence" value="ECO:0007669"/>
    <property type="project" value="UniProtKB-KW"/>
</dbReference>
<dbReference type="Pfam" id="PF08240">
    <property type="entry name" value="ADH_N"/>
    <property type="match status" value="1"/>
</dbReference>